<dbReference type="EMBL" id="GISG01178102">
    <property type="protein sequence ID" value="MBA4653239.1"/>
    <property type="molecule type" value="Transcribed_RNA"/>
</dbReference>
<accession>A0A7C8ZW89</accession>
<protein>
    <submittedName>
        <fullName evidence="2">Uncharacterized protein</fullName>
    </submittedName>
</protein>
<reference evidence="2" key="1">
    <citation type="journal article" date="2013" name="J. Plant Res.">
        <title>Effect of fungi and light on seed germination of three Opuntia species from semiarid lands of central Mexico.</title>
        <authorList>
            <person name="Delgado-Sanchez P."/>
            <person name="Jimenez-Bremont J.F."/>
            <person name="Guerrero-Gonzalez Mde L."/>
            <person name="Flores J."/>
        </authorList>
    </citation>
    <scope>NUCLEOTIDE SEQUENCE</scope>
    <source>
        <tissue evidence="2">Cladode</tissue>
    </source>
</reference>
<evidence type="ECO:0000313" key="2">
    <source>
        <dbReference type="EMBL" id="MBA4653239.1"/>
    </source>
</evidence>
<organism evidence="2">
    <name type="scientific">Opuntia streptacantha</name>
    <name type="common">Prickly pear cactus</name>
    <name type="synonym">Opuntia cardona</name>
    <dbReference type="NCBI Taxonomy" id="393608"/>
    <lineage>
        <taxon>Eukaryota</taxon>
        <taxon>Viridiplantae</taxon>
        <taxon>Streptophyta</taxon>
        <taxon>Embryophyta</taxon>
        <taxon>Tracheophyta</taxon>
        <taxon>Spermatophyta</taxon>
        <taxon>Magnoliopsida</taxon>
        <taxon>eudicotyledons</taxon>
        <taxon>Gunneridae</taxon>
        <taxon>Pentapetalae</taxon>
        <taxon>Caryophyllales</taxon>
        <taxon>Cactineae</taxon>
        <taxon>Cactaceae</taxon>
        <taxon>Opuntioideae</taxon>
        <taxon>Opuntia</taxon>
    </lineage>
</organism>
<sequence>MAFKEIKVSTICVQKSAFCYPCNCASHTFRMCSLPQFSTTGIFPQPGSQLMGNAGTPTPPPPKKEPSLLSHTQMYKHTRISYPISLLISMHASFPTQRRI</sequence>
<name>A0A7C8ZW89_OPUST</name>
<dbReference type="AlphaFoldDB" id="A0A7C8ZW89"/>
<reference evidence="2" key="2">
    <citation type="submission" date="2020-07" db="EMBL/GenBank/DDBJ databases">
        <authorList>
            <person name="Vera ALvarez R."/>
            <person name="Arias-Moreno D.M."/>
            <person name="Jimenez-Jacinto V."/>
            <person name="Jimenez-Bremont J.F."/>
            <person name="Swaminathan K."/>
            <person name="Moose S.P."/>
            <person name="Guerrero-Gonzalez M.L."/>
            <person name="Marino-Ramirez L."/>
            <person name="Landsman D."/>
            <person name="Rodriguez-Kessler M."/>
            <person name="Delgado-Sanchez P."/>
        </authorList>
    </citation>
    <scope>NUCLEOTIDE SEQUENCE</scope>
    <source>
        <tissue evidence="2">Cladode</tissue>
    </source>
</reference>
<feature type="region of interest" description="Disordered" evidence="1">
    <location>
        <begin position="48"/>
        <end position="70"/>
    </location>
</feature>
<evidence type="ECO:0000256" key="1">
    <source>
        <dbReference type="SAM" id="MobiDB-lite"/>
    </source>
</evidence>
<proteinExistence type="predicted"/>